<evidence type="ECO:0000313" key="1">
    <source>
        <dbReference type="Ensembl" id="ENSACUP00000016869.1"/>
    </source>
</evidence>
<accession>A0A663MY05</accession>
<organism evidence="1 2">
    <name type="scientific">Athene cunicularia</name>
    <name type="common">Burrowing owl</name>
    <name type="synonym">Speotyto cunicularia</name>
    <dbReference type="NCBI Taxonomy" id="194338"/>
    <lineage>
        <taxon>Eukaryota</taxon>
        <taxon>Metazoa</taxon>
        <taxon>Chordata</taxon>
        <taxon>Craniata</taxon>
        <taxon>Vertebrata</taxon>
        <taxon>Euteleostomi</taxon>
        <taxon>Archelosauria</taxon>
        <taxon>Archosauria</taxon>
        <taxon>Dinosauria</taxon>
        <taxon>Saurischia</taxon>
        <taxon>Theropoda</taxon>
        <taxon>Coelurosauria</taxon>
        <taxon>Aves</taxon>
        <taxon>Neognathae</taxon>
        <taxon>Neoaves</taxon>
        <taxon>Telluraves</taxon>
        <taxon>Strigiformes</taxon>
        <taxon>Strigidae</taxon>
        <taxon>Athene</taxon>
    </lineage>
</organism>
<reference evidence="1" key="1">
    <citation type="submission" date="2025-08" db="UniProtKB">
        <authorList>
            <consortium name="Ensembl"/>
        </authorList>
    </citation>
    <scope>IDENTIFICATION</scope>
</reference>
<keyword evidence="2" id="KW-1185">Reference proteome</keyword>
<evidence type="ECO:0000313" key="2">
    <source>
        <dbReference type="Proteomes" id="UP000472269"/>
    </source>
</evidence>
<dbReference type="Proteomes" id="UP000472269">
    <property type="component" value="Unplaced"/>
</dbReference>
<name>A0A663MY05_ATHCN</name>
<sequence>MGPERAAGLGGKNKPSGIGLKLPLFNCCFASLSFPLRGVFACLYVLMYMHLASHAFTRCCACSLQSPPHAGRPGCAEAPVPHQKAVVLGVGSQAEAKAHVVLPLGDVGERYPSFGERMRLGTAAGHPAHVPVVLPGRNPSEQL</sequence>
<dbReference type="Ensembl" id="ENSACUT00000017989.1">
    <property type="protein sequence ID" value="ENSACUP00000016869.1"/>
    <property type="gene ID" value="ENSACUG00000011331.1"/>
</dbReference>
<proteinExistence type="predicted"/>
<dbReference type="AlphaFoldDB" id="A0A663MY05"/>
<protein>
    <submittedName>
        <fullName evidence="1">Uncharacterized protein</fullName>
    </submittedName>
</protein>
<reference evidence="1" key="2">
    <citation type="submission" date="2025-09" db="UniProtKB">
        <authorList>
            <consortium name="Ensembl"/>
        </authorList>
    </citation>
    <scope>IDENTIFICATION</scope>
</reference>